<feature type="domain" description="Alpha-2-macroglobulin RAP C-terminal" evidence="3">
    <location>
        <begin position="89"/>
        <end position="144"/>
    </location>
</feature>
<dbReference type="InterPro" id="IPR036744">
    <property type="entry name" value="RAP_sf"/>
</dbReference>
<dbReference type="InterPro" id="IPR038003">
    <property type="entry name" value="A2-macroglobuin_RAP"/>
</dbReference>
<dbReference type="GO" id="GO:0050750">
    <property type="term" value="F:low-density lipoprotein particle receptor binding"/>
    <property type="evidence" value="ECO:0007669"/>
    <property type="project" value="InterPro"/>
</dbReference>
<dbReference type="SUPFAM" id="SSF47045">
    <property type="entry name" value="RAP domain-like"/>
    <property type="match status" value="2"/>
</dbReference>
<dbReference type="PANTHER" id="PTHR16560">
    <property type="entry name" value="ALPHA-2-MACROGLOBULIN RECEPTOR-ASSOCIATED PROTEIN"/>
    <property type="match status" value="1"/>
</dbReference>
<evidence type="ECO:0000259" key="3">
    <source>
        <dbReference type="Pfam" id="PF06401"/>
    </source>
</evidence>
<reference evidence="4 5" key="1">
    <citation type="journal article" date="2019" name="Mol. Ecol. Resour.">
        <title>Improving Illumina assemblies with Hi-C and long reads: an example with the North African dromedary.</title>
        <authorList>
            <person name="Elbers J.P."/>
            <person name="Rogers M.F."/>
            <person name="Perelman P.L."/>
            <person name="Proskuryakova A.A."/>
            <person name="Serdyukova N.A."/>
            <person name="Johnson W.E."/>
            <person name="Horin P."/>
            <person name="Corander J."/>
            <person name="Murphy D."/>
            <person name="Burger P.A."/>
        </authorList>
    </citation>
    <scope>NUCLEOTIDE SEQUENCE [LARGE SCALE GENOMIC DNA]</scope>
    <source>
        <strain evidence="4">Drom800</strain>
        <tissue evidence="4">Blood</tissue>
    </source>
</reference>
<dbReference type="GO" id="GO:0070326">
    <property type="term" value="F:very-low-density lipoprotein particle receptor binding"/>
    <property type="evidence" value="ECO:0007669"/>
    <property type="project" value="TreeGrafter"/>
</dbReference>
<dbReference type="GO" id="GO:0005768">
    <property type="term" value="C:endosome"/>
    <property type="evidence" value="ECO:0007669"/>
    <property type="project" value="TreeGrafter"/>
</dbReference>
<evidence type="ECO:0000256" key="1">
    <source>
        <dbReference type="SAM" id="MobiDB-lite"/>
    </source>
</evidence>
<dbReference type="GO" id="GO:0048237">
    <property type="term" value="C:rough endoplasmic reticulum lumen"/>
    <property type="evidence" value="ECO:0007669"/>
    <property type="project" value="TreeGrafter"/>
</dbReference>
<name>A0A5N4EB32_CAMDR</name>
<keyword evidence="5" id="KW-1185">Reference proteome</keyword>
<dbReference type="GO" id="GO:0005793">
    <property type="term" value="C:endoplasmic reticulum-Golgi intermediate compartment"/>
    <property type="evidence" value="ECO:0007669"/>
    <property type="project" value="TreeGrafter"/>
</dbReference>
<keyword evidence="2" id="KW-0732">Signal</keyword>
<gene>
    <name evidence="4" type="ORF">Cadr_000015809</name>
</gene>
<evidence type="ECO:0000313" key="4">
    <source>
        <dbReference type="EMBL" id="KAB1280560.1"/>
    </source>
</evidence>
<dbReference type="AlphaFoldDB" id="A0A5N4EB32"/>
<keyword evidence="4" id="KW-0675">Receptor</keyword>
<sequence length="150" mass="17434">MVCCCFKIIIALRLHCFKTITTLREDGATDEFKREKLKAEGLDKDQEKEAKLIRSLKVTLANYGLGGRNDVWRRAATSLHPRQQDDSLDGPQLEELWHKAKTSGKVFIEELDRMWREFQHHREKVQEHNIPPETLSRTEEIHKTSSAPPT</sequence>
<dbReference type="InterPro" id="IPR010483">
    <property type="entry name" value="Alpha_2_MRAP_C"/>
</dbReference>
<feature type="region of interest" description="Disordered" evidence="1">
    <location>
        <begin position="123"/>
        <end position="150"/>
    </location>
</feature>
<evidence type="ECO:0000313" key="5">
    <source>
        <dbReference type="Proteomes" id="UP000299084"/>
    </source>
</evidence>
<proteinExistence type="predicted"/>
<feature type="chain" id="PRO_5024279292" evidence="2">
    <location>
        <begin position="17"/>
        <end position="150"/>
    </location>
</feature>
<dbReference type="GO" id="GO:0008201">
    <property type="term" value="F:heparin binding"/>
    <property type="evidence" value="ECO:0007669"/>
    <property type="project" value="InterPro"/>
</dbReference>
<organism evidence="4 5">
    <name type="scientific">Camelus dromedarius</name>
    <name type="common">Dromedary</name>
    <name type="synonym">Arabian camel</name>
    <dbReference type="NCBI Taxonomy" id="9838"/>
    <lineage>
        <taxon>Eukaryota</taxon>
        <taxon>Metazoa</taxon>
        <taxon>Chordata</taxon>
        <taxon>Craniata</taxon>
        <taxon>Vertebrata</taxon>
        <taxon>Euteleostomi</taxon>
        <taxon>Mammalia</taxon>
        <taxon>Eutheria</taxon>
        <taxon>Laurasiatheria</taxon>
        <taxon>Artiodactyla</taxon>
        <taxon>Tylopoda</taxon>
        <taxon>Camelidae</taxon>
        <taxon>Camelus</taxon>
    </lineage>
</organism>
<protein>
    <submittedName>
        <fullName evidence="4">Alpha-2-macroglobulin receptor-associated protein</fullName>
    </submittedName>
</protein>
<dbReference type="Pfam" id="PF06401">
    <property type="entry name" value="Alpha-2-MRAP_C"/>
    <property type="match status" value="1"/>
</dbReference>
<dbReference type="GO" id="GO:0002091">
    <property type="term" value="P:negative regulation of receptor internalization"/>
    <property type="evidence" value="ECO:0007669"/>
    <property type="project" value="TreeGrafter"/>
</dbReference>
<feature type="signal peptide" evidence="2">
    <location>
        <begin position="1"/>
        <end position="16"/>
    </location>
</feature>
<comment type="caution">
    <text evidence="4">The sequence shown here is derived from an EMBL/GenBank/DDBJ whole genome shotgun (WGS) entry which is preliminary data.</text>
</comment>
<dbReference type="Proteomes" id="UP000299084">
    <property type="component" value="Unassembled WGS sequence"/>
</dbReference>
<dbReference type="PANTHER" id="PTHR16560:SF2">
    <property type="entry name" value="ALPHA-2-MACROGLOBULIN RECEPTOR-ASSOCIATED PROTEIN"/>
    <property type="match status" value="1"/>
</dbReference>
<dbReference type="GO" id="GO:0010916">
    <property type="term" value="P:negative regulation of very-low-density lipoprotein particle clearance"/>
    <property type="evidence" value="ECO:0007669"/>
    <property type="project" value="TreeGrafter"/>
</dbReference>
<dbReference type="GO" id="GO:0035473">
    <property type="term" value="F:lipase binding"/>
    <property type="evidence" value="ECO:0007669"/>
    <property type="project" value="TreeGrafter"/>
</dbReference>
<dbReference type="GO" id="GO:0005801">
    <property type="term" value="C:cis-Golgi network"/>
    <property type="evidence" value="ECO:0007669"/>
    <property type="project" value="TreeGrafter"/>
</dbReference>
<accession>A0A5N4EB32</accession>
<dbReference type="EMBL" id="JWIN03000004">
    <property type="protein sequence ID" value="KAB1280560.1"/>
    <property type="molecule type" value="Genomic_DNA"/>
</dbReference>
<dbReference type="GO" id="GO:0005886">
    <property type="term" value="C:plasma membrane"/>
    <property type="evidence" value="ECO:0007669"/>
    <property type="project" value="TreeGrafter"/>
</dbReference>
<dbReference type="Gene3D" id="1.20.81.10">
    <property type="entry name" value="RAP domain"/>
    <property type="match status" value="2"/>
</dbReference>
<evidence type="ECO:0000256" key="2">
    <source>
        <dbReference type="SAM" id="SignalP"/>
    </source>
</evidence>
<dbReference type="GO" id="GO:0048019">
    <property type="term" value="F:receptor antagonist activity"/>
    <property type="evidence" value="ECO:0007669"/>
    <property type="project" value="InterPro"/>
</dbReference>